<reference evidence="1" key="1">
    <citation type="journal article" date="2020" name="Fungal Divers.">
        <title>Resolving the Mortierellaceae phylogeny through synthesis of multi-gene phylogenetics and phylogenomics.</title>
        <authorList>
            <person name="Vandepol N."/>
            <person name="Liber J."/>
            <person name="Desiro A."/>
            <person name="Na H."/>
            <person name="Kennedy M."/>
            <person name="Barry K."/>
            <person name="Grigoriev I.V."/>
            <person name="Miller A.N."/>
            <person name="O'Donnell K."/>
            <person name="Stajich J.E."/>
            <person name="Bonito G."/>
        </authorList>
    </citation>
    <scope>NUCLEOTIDE SEQUENCE</scope>
    <source>
        <strain evidence="1">CK1249</strain>
    </source>
</reference>
<dbReference type="OrthoDB" id="2400069at2759"/>
<dbReference type="EMBL" id="JAAAHY010003130">
    <property type="protein sequence ID" value="KAF9943546.1"/>
    <property type="molecule type" value="Genomic_DNA"/>
</dbReference>
<keyword evidence="2" id="KW-1185">Reference proteome</keyword>
<name>A0A9P6IP87_MORAP</name>
<dbReference type="AlphaFoldDB" id="A0A9P6IP87"/>
<protein>
    <submittedName>
        <fullName evidence="1">Uncharacterized protein</fullName>
    </submittedName>
</protein>
<gene>
    <name evidence="1" type="ORF">BGZ70_005810</name>
</gene>
<sequence length="280" mass="30894">MVPNSAGDGSGSNGTGYLERQFYPHQEAQATSWTRTPDGRYKPPQEAFLAWVQDGSFNSDIDPAVPIINWLHQIMATNNLQWSTVLTKKSVVLSLFDNAEVITQAQCFKDITKAGGSTGIADTRHDDYDISRVLSHFRQGPSNMELTMPELAKKLCWLLGVCGFMRPDDIYCTDVARSGIVRDPEVRITPCIRYSKDLTKPLLSTTISVYMKTITRLMVPPGVRFPKLRALGSTLAALAGVPVADIMVQGHWSSPKIFEKHYRLSSATANNISLSTLGSL</sequence>
<organism evidence="1 2">
    <name type="scientific">Mortierella alpina</name>
    <name type="common">Oleaginous fungus</name>
    <name type="synonym">Mortierella renispora</name>
    <dbReference type="NCBI Taxonomy" id="64518"/>
    <lineage>
        <taxon>Eukaryota</taxon>
        <taxon>Fungi</taxon>
        <taxon>Fungi incertae sedis</taxon>
        <taxon>Mucoromycota</taxon>
        <taxon>Mortierellomycotina</taxon>
        <taxon>Mortierellomycetes</taxon>
        <taxon>Mortierellales</taxon>
        <taxon>Mortierellaceae</taxon>
        <taxon>Mortierella</taxon>
    </lineage>
</organism>
<proteinExistence type="predicted"/>
<comment type="caution">
    <text evidence="1">The sequence shown here is derived from an EMBL/GenBank/DDBJ whole genome shotgun (WGS) entry which is preliminary data.</text>
</comment>
<dbReference type="Proteomes" id="UP000738359">
    <property type="component" value="Unassembled WGS sequence"/>
</dbReference>
<evidence type="ECO:0000313" key="1">
    <source>
        <dbReference type="EMBL" id="KAF9943546.1"/>
    </source>
</evidence>
<evidence type="ECO:0000313" key="2">
    <source>
        <dbReference type="Proteomes" id="UP000738359"/>
    </source>
</evidence>
<accession>A0A9P6IP87</accession>